<dbReference type="AlphaFoldDB" id="A0A8B8AHN4"/>
<keyword evidence="1" id="KW-0812">Transmembrane</keyword>
<dbReference type="KEGG" id="cvn:111102524"/>
<dbReference type="OrthoDB" id="6038829at2759"/>
<keyword evidence="2" id="KW-1185">Reference proteome</keyword>
<evidence type="ECO:0000256" key="1">
    <source>
        <dbReference type="SAM" id="Phobius"/>
    </source>
</evidence>
<proteinExistence type="predicted"/>
<keyword evidence="1" id="KW-1133">Transmembrane helix</keyword>
<accession>A0A8B8AHN4</accession>
<protein>
    <submittedName>
        <fullName evidence="3">Uncharacterized protein LOC111102524</fullName>
    </submittedName>
</protein>
<dbReference type="GeneID" id="111102524"/>
<dbReference type="RefSeq" id="XP_022291022.1">
    <property type="nucleotide sequence ID" value="XM_022435314.1"/>
</dbReference>
<feature type="transmembrane region" description="Helical" evidence="1">
    <location>
        <begin position="140"/>
        <end position="162"/>
    </location>
</feature>
<dbReference type="Proteomes" id="UP000694844">
    <property type="component" value="Chromosome 7"/>
</dbReference>
<name>A0A8B8AHN4_CRAVI</name>
<evidence type="ECO:0000313" key="3">
    <source>
        <dbReference type="RefSeq" id="XP_022291022.1"/>
    </source>
</evidence>
<organism evidence="2 3">
    <name type="scientific">Crassostrea virginica</name>
    <name type="common">Eastern oyster</name>
    <dbReference type="NCBI Taxonomy" id="6565"/>
    <lineage>
        <taxon>Eukaryota</taxon>
        <taxon>Metazoa</taxon>
        <taxon>Spiralia</taxon>
        <taxon>Lophotrochozoa</taxon>
        <taxon>Mollusca</taxon>
        <taxon>Bivalvia</taxon>
        <taxon>Autobranchia</taxon>
        <taxon>Pteriomorphia</taxon>
        <taxon>Ostreida</taxon>
        <taxon>Ostreoidea</taxon>
        <taxon>Ostreidae</taxon>
        <taxon>Crassostrea</taxon>
    </lineage>
</organism>
<sequence length="258" mass="28749">MTMVRSNGRPNSGDYYDMGYANVKPAFHETTQQRMPEPVPEYSNERNQETTHSEQVLDHVYDFGGSVYSTATGGYVDLLDVSVLDQKQCPPEPLPDCPIKDDQFSKSMKSDVFSIDDGPKYDYLEWNEKKNCTNCTNKKIAIYSICIIVLLGIVGTIAFIIATNQDKSTPERNIANNPSDVICQNGTVGTCVSGNDCSYLCDGDYQSCDLCSLYVSCLYGKIYPSRPCNRDATTRLVWDDNFKQCKIESSTCPNSTAI</sequence>
<gene>
    <name evidence="3" type="primary">LOC111102524</name>
</gene>
<evidence type="ECO:0000313" key="2">
    <source>
        <dbReference type="Proteomes" id="UP000694844"/>
    </source>
</evidence>
<keyword evidence="1" id="KW-0472">Membrane</keyword>
<reference evidence="3" key="1">
    <citation type="submission" date="2025-08" db="UniProtKB">
        <authorList>
            <consortium name="RefSeq"/>
        </authorList>
    </citation>
    <scope>IDENTIFICATION</scope>
    <source>
        <tissue evidence="3">Whole sample</tissue>
    </source>
</reference>